<dbReference type="Gene3D" id="3.40.50.1820">
    <property type="entry name" value="alpha/beta hydrolase"/>
    <property type="match status" value="1"/>
</dbReference>
<dbReference type="AlphaFoldDB" id="A0AA95NHB5"/>
<dbReference type="GO" id="GO:0004806">
    <property type="term" value="F:triacylglycerol lipase activity"/>
    <property type="evidence" value="ECO:0007669"/>
    <property type="project" value="InterPro"/>
</dbReference>
<accession>A0AA95NHB5</accession>
<dbReference type="PANTHER" id="PTHR34853:SF1">
    <property type="entry name" value="LIPASE 5"/>
    <property type="match status" value="1"/>
</dbReference>
<protein>
    <submittedName>
        <fullName evidence="3">Prolyl oligopeptidase family serine peptidase</fullName>
    </submittedName>
</protein>
<dbReference type="Proteomes" id="UP001177769">
    <property type="component" value="Chromosome"/>
</dbReference>
<dbReference type="EMBL" id="CP116346">
    <property type="protein sequence ID" value="WIT14065.1"/>
    <property type="molecule type" value="Genomic_DNA"/>
</dbReference>
<feature type="signal peptide" evidence="1">
    <location>
        <begin position="1"/>
        <end position="26"/>
    </location>
</feature>
<dbReference type="InterPro" id="IPR029058">
    <property type="entry name" value="AB_hydrolase_fold"/>
</dbReference>
<dbReference type="GO" id="GO:0006508">
    <property type="term" value="P:proteolysis"/>
    <property type="evidence" value="ECO:0007669"/>
    <property type="project" value="InterPro"/>
</dbReference>
<dbReference type="Gene3D" id="1.10.260.160">
    <property type="match status" value="1"/>
</dbReference>
<reference evidence="3" key="1">
    <citation type="submission" date="2023-01" db="EMBL/GenBank/DDBJ databases">
        <title>Whole genome sequence of Paucibacter sp. S2-9 isolated from pond sediment.</title>
        <authorList>
            <person name="Jung J.Y."/>
        </authorList>
    </citation>
    <scope>NUCLEOTIDE SEQUENCE</scope>
    <source>
        <strain evidence="3">S2-9</strain>
    </source>
</reference>
<keyword evidence="1" id="KW-0732">Signal</keyword>
<evidence type="ECO:0000259" key="2">
    <source>
        <dbReference type="Pfam" id="PF00326"/>
    </source>
</evidence>
<dbReference type="PANTHER" id="PTHR34853">
    <property type="match status" value="1"/>
</dbReference>
<dbReference type="Pfam" id="PF00326">
    <property type="entry name" value="Peptidase_S9"/>
    <property type="match status" value="1"/>
</dbReference>
<gene>
    <name evidence="3" type="ORF">PFX98_10700</name>
</gene>
<evidence type="ECO:0000313" key="3">
    <source>
        <dbReference type="EMBL" id="WIT14065.1"/>
    </source>
</evidence>
<sequence length="455" mass="46785">MSSIKTLSLAALAAAALSACGGGTGAADNRDDPPPARGNIATAVLAGKATIADIDAGTAAKSLQPLSGKAKCDVDIRYIVYFTRDPLGQAATATEGVLVPSGSDPACSGERPVLLYAHGTSTAHATNMADVKNNSEAALAMAMFAAQGFIVVAPNYLGYDKSSLNWHPYLNAESSGVDMVDGLRAAKAHLAAESAVKPSAKLLVSGYSQGGHVAMAVHKIIERDYAAEFTVTASAPMSGPYNIVGFGDVVVNVQPNAGATIFAPMQLTSYQKSYGNIYSTPSEAYQAPFDASAESLFPSDKSVSELIAAGKLPADPTFTKLFGTGGLLKDSFRAGYATGGFRKALQTNTLLGWTPKRPIALCGGKQDPTVFFDINTSVSAADLKSRGAPLMGAYDLENLSSLPAGVAGQTVYFGFQQAKAAAGASAQGQYHGGLVPPFCTALARGFFQQVLASGL</sequence>
<dbReference type="InterPro" id="IPR005152">
    <property type="entry name" value="Lipase_secreted"/>
</dbReference>
<proteinExistence type="predicted"/>
<dbReference type="InterPro" id="IPR001375">
    <property type="entry name" value="Peptidase_S9_cat"/>
</dbReference>
<dbReference type="GO" id="GO:0008236">
    <property type="term" value="F:serine-type peptidase activity"/>
    <property type="evidence" value="ECO:0007669"/>
    <property type="project" value="InterPro"/>
</dbReference>
<dbReference type="RefSeq" id="WP_285235188.1">
    <property type="nucleotide sequence ID" value="NZ_CP116346.1"/>
</dbReference>
<dbReference type="PIRSF" id="PIRSF029171">
    <property type="entry name" value="Esterase_LipA"/>
    <property type="match status" value="1"/>
</dbReference>
<feature type="domain" description="Peptidase S9 prolyl oligopeptidase catalytic" evidence="2">
    <location>
        <begin position="140"/>
        <end position="217"/>
    </location>
</feature>
<organism evidence="3 4">
    <name type="scientific">Paucibacter sediminis</name>
    <dbReference type="NCBI Taxonomy" id="3019553"/>
    <lineage>
        <taxon>Bacteria</taxon>
        <taxon>Pseudomonadati</taxon>
        <taxon>Pseudomonadota</taxon>
        <taxon>Betaproteobacteria</taxon>
        <taxon>Burkholderiales</taxon>
        <taxon>Sphaerotilaceae</taxon>
        <taxon>Roseateles</taxon>
    </lineage>
</organism>
<evidence type="ECO:0000313" key="4">
    <source>
        <dbReference type="Proteomes" id="UP001177769"/>
    </source>
</evidence>
<dbReference type="KEGG" id="pais:PFX98_10700"/>
<dbReference type="PROSITE" id="PS51257">
    <property type="entry name" value="PROKAR_LIPOPROTEIN"/>
    <property type="match status" value="1"/>
</dbReference>
<feature type="chain" id="PRO_5041639669" evidence="1">
    <location>
        <begin position="27"/>
        <end position="455"/>
    </location>
</feature>
<keyword evidence="4" id="KW-1185">Reference proteome</keyword>
<dbReference type="GO" id="GO:0016042">
    <property type="term" value="P:lipid catabolic process"/>
    <property type="evidence" value="ECO:0007669"/>
    <property type="project" value="InterPro"/>
</dbReference>
<name>A0AA95NHB5_9BURK</name>
<evidence type="ECO:0000256" key="1">
    <source>
        <dbReference type="SAM" id="SignalP"/>
    </source>
</evidence>
<dbReference type="SUPFAM" id="SSF53474">
    <property type="entry name" value="alpha/beta-Hydrolases"/>
    <property type="match status" value="1"/>
</dbReference>